<keyword evidence="2" id="KW-0378">Hydrolase</keyword>
<gene>
    <name evidence="2" type="ORF">I8J34_16795</name>
</gene>
<evidence type="ECO:0000313" key="3">
    <source>
        <dbReference type="Proteomes" id="UP000694660"/>
    </source>
</evidence>
<proteinExistence type="predicted"/>
<protein>
    <submittedName>
        <fullName evidence="2">Serine hydrolase</fullName>
    </submittedName>
</protein>
<dbReference type="PANTHER" id="PTHR43283:SF7">
    <property type="entry name" value="BETA-LACTAMASE-RELATED DOMAIN-CONTAINING PROTEIN"/>
    <property type="match status" value="1"/>
</dbReference>
<feature type="domain" description="Beta-lactamase-related" evidence="1">
    <location>
        <begin position="84"/>
        <end position="341"/>
    </location>
</feature>
<accession>A0A944HCL3</accession>
<dbReference type="InterPro" id="IPR012338">
    <property type="entry name" value="Beta-lactam/transpept-like"/>
</dbReference>
<dbReference type="SUPFAM" id="SSF56601">
    <property type="entry name" value="beta-lactamase/transpeptidase-like"/>
    <property type="match status" value="1"/>
</dbReference>
<dbReference type="AlphaFoldDB" id="A0A944HCL3"/>
<dbReference type="Gene3D" id="3.40.710.10">
    <property type="entry name" value="DD-peptidase/beta-lactamase superfamily"/>
    <property type="match status" value="1"/>
</dbReference>
<keyword evidence="3" id="KW-1185">Reference proteome</keyword>
<comment type="caution">
    <text evidence="2">The sequence shown here is derived from an EMBL/GenBank/DDBJ whole genome shotgun (WGS) entry which is preliminary data.</text>
</comment>
<dbReference type="PANTHER" id="PTHR43283">
    <property type="entry name" value="BETA-LACTAMASE-RELATED"/>
    <property type="match status" value="1"/>
</dbReference>
<dbReference type="RefSeq" id="WP_214362794.1">
    <property type="nucleotide sequence ID" value="NZ_JAEKFT010000021.1"/>
</dbReference>
<evidence type="ECO:0000313" key="2">
    <source>
        <dbReference type="EMBL" id="MBT0962842.1"/>
    </source>
</evidence>
<dbReference type="InterPro" id="IPR001466">
    <property type="entry name" value="Beta-lactam-related"/>
</dbReference>
<organism evidence="2 3">
    <name type="scientific">Denitromonas iodatirespirans</name>
    <dbReference type="NCBI Taxonomy" id="2795389"/>
    <lineage>
        <taxon>Bacteria</taxon>
        <taxon>Pseudomonadati</taxon>
        <taxon>Pseudomonadota</taxon>
        <taxon>Betaproteobacteria</taxon>
        <taxon>Rhodocyclales</taxon>
        <taxon>Zoogloeaceae</taxon>
        <taxon>Denitromonas</taxon>
    </lineage>
</organism>
<sequence>MFRRLAYTIAGLAVVVLAVLGSLLATGERGLSGRADHIRSPFGPRTVDTYRADAAEAERLGWSPGALDRVLDYVSRLSADTFIIMTDGEVVASLGDIEQPHSIHSARKAMLSAVVGQHVGEGPNEVPLDATLEELGVDDSPGSLTPLQRRATVLDLLHSKSGINHPAAAEGGLTAEKDERLGNTENEPGTIWAYNNWDYNALTTIFEQRTGLSVAQAFETGIAEPTGMEDYTLDSVSYSEAPDRSQHRAVMFKMSGRDLGRFGQLYLDQGVVGDAAVLPRSWINRITIDFAETGIGGLRAGHGFLWWLPDPETGLPEGSYFAWGLGQQSVFVIPAWNTVIVHQSDTTEFLKRWFDLQRQGVGGDTALEQILEGCLEKDALKTEFCREHRFTGRREFNRLISAVAAARHQRGP</sequence>
<dbReference type="Pfam" id="PF00144">
    <property type="entry name" value="Beta-lactamase"/>
    <property type="match status" value="1"/>
</dbReference>
<name>A0A944HCL3_DENI1</name>
<dbReference type="EMBL" id="JAEKFT010000021">
    <property type="protein sequence ID" value="MBT0962842.1"/>
    <property type="molecule type" value="Genomic_DNA"/>
</dbReference>
<reference evidence="3" key="1">
    <citation type="journal article" date="2022" name="ISME J.">
        <title>Genetic and phylogenetic analysis of dissimilatory iodate-reducing bacteria identifies potential niches across the world's oceans.</title>
        <authorList>
            <person name="Reyes-Umana V."/>
            <person name="Henning Z."/>
            <person name="Lee K."/>
            <person name="Barnum T.P."/>
            <person name="Coates J.D."/>
        </authorList>
    </citation>
    <scope>NUCLEOTIDE SEQUENCE [LARGE SCALE GENOMIC DNA]</scope>
    <source>
        <strain evidence="3">IR12</strain>
    </source>
</reference>
<dbReference type="GO" id="GO:0016787">
    <property type="term" value="F:hydrolase activity"/>
    <property type="evidence" value="ECO:0007669"/>
    <property type="project" value="UniProtKB-KW"/>
</dbReference>
<dbReference type="InterPro" id="IPR050789">
    <property type="entry name" value="Diverse_Enzym_Activities"/>
</dbReference>
<evidence type="ECO:0000259" key="1">
    <source>
        <dbReference type="Pfam" id="PF00144"/>
    </source>
</evidence>
<dbReference type="Proteomes" id="UP000694660">
    <property type="component" value="Unassembled WGS sequence"/>
</dbReference>